<dbReference type="CDD" id="cd03487">
    <property type="entry name" value="RT_Bac_retron_II"/>
    <property type="match status" value="1"/>
</dbReference>
<evidence type="ECO:0000256" key="3">
    <source>
        <dbReference type="ARBA" id="ARBA00022723"/>
    </source>
</evidence>
<keyword evidence="4" id="KW-0460">Magnesium</keyword>
<dbReference type="GO" id="GO:0003964">
    <property type="term" value="F:RNA-directed DNA polymerase activity"/>
    <property type="evidence" value="ECO:0007669"/>
    <property type="project" value="UniProtKB-KW"/>
</dbReference>
<reference evidence="6 7" key="1">
    <citation type="submission" date="2018-09" db="EMBL/GenBank/DDBJ databases">
        <title>The draft genome of Acinetobacter sp. strains.</title>
        <authorList>
            <person name="Qin J."/>
            <person name="Feng Y."/>
            <person name="Zong Z."/>
        </authorList>
    </citation>
    <scope>NUCLEOTIDE SEQUENCE [LARGE SCALE GENOMIC DNA]</scope>
    <source>
        <strain evidence="6 7">WCHAc060005</strain>
    </source>
</reference>
<protein>
    <submittedName>
        <fullName evidence="6">RNA-directed DNA polymerase</fullName>
    </submittedName>
</protein>
<comment type="caution">
    <text evidence="6">The sequence shown here is derived from an EMBL/GenBank/DDBJ whole genome shotgun (WGS) entry which is preliminary data.</text>
</comment>
<evidence type="ECO:0000313" key="7">
    <source>
        <dbReference type="Proteomes" id="UP000280271"/>
    </source>
</evidence>
<dbReference type="InterPro" id="IPR000123">
    <property type="entry name" value="Reverse_transcriptase_msDNA"/>
</dbReference>
<keyword evidence="5 6" id="KW-0695">RNA-directed DNA polymerase</keyword>
<accession>A0ABX9TYC6</accession>
<dbReference type="SUPFAM" id="SSF56672">
    <property type="entry name" value="DNA/RNA polymerases"/>
    <property type="match status" value="1"/>
</dbReference>
<gene>
    <name evidence="6" type="ORF">D9K81_04440</name>
</gene>
<keyword evidence="2" id="KW-0548">Nucleotidyltransferase</keyword>
<proteinExistence type="predicted"/>
<sequence>MIQKNSKPKLVTKNKSYSIQDSALYMIKTKKHLARVLLIDVEKLKNIKDICTQYNVFSTNGKSNKLREIQTPINVLETIHNRIASLLCRIKTPDFLHSGKKNHSNISNAKVHLGENLKILTIDIEKFFPSTASKKIYEFFLYGMKCNKTVSKILTQLCTYNECLPTGSRISMPLAYFSNMLMFQEMALLASKHQINMTVYVDDITFSGSNISTLFYKLVKKITIRHQHSINDDKTRFYTEYQPKLITGAILKGNSLLIRNKHHKELYEFKELYSFTKDNNPTQLSEVRNKLIGKLYSCGVINVKYKSEAKVYQNYL</sequence>
<dbReference type="InterPro" id="IPR043502">
    <property type="entry name" value="DNA/RNA_pol_sf"/>
</dbReference>
<keyword evidence="7" id="KW-1185">Reference proteome</keyword>
<dbReference type="Proteomes" id="UP000280271">
    <property type="component" value="Unassembled WGS sequence"/>
</dbReference>
<keyword evidence="1" id="KW-0808">Transferase</keyword>
<evidence type="ECO:0000256" key="5">
    <source>
        <dbReference type="ARBA" id="ARBA00022918"/>
    </source>
</evidence>
<name>A0ABX9TYC6_9GAMM</name>
<dbReference type="RefSeq" id="WP_120373973.1">
    <property type="nucleotide sequence ID" value="NZ_RCHC01000004.1"/>
</dbReference>
<keyword evidence="3" id="KW-0479">Metal-binding</keyword>
<evidence type="ECO:0000313" key="6">
    <source>
        <dbReference type="EMBL" id="RLL23010.1"/>
    </source>
</evidence>
<evidence type="ECO:0000256" key="4">
    <source>
        <dbReference type="ARBA" id="ARBA00022842"/>
    </source>
</evidence>
<evidence type="ECO:0000256" key="2">
    <source>
        <dbReference type="ARBA" id="ARBA00022695"/>
    </source>
</evidence>
<evidence type="ECO:0000256" key="1">
    <source>
        <dbReference type="ARBA" id="ARBA00022679"/>
    </source>
</evidence>
<organism evidence="6 7">
    <name type="scientific">Acinetobacter chengduensis</name>
    <dbReference type="NCBI Taxonomy" id="2420890"/>
    <lineage>
        <taxon>Bacteria</taxon>
        <taxon>Pseudomonadati</taxon>
        <taxon>Pseudomonadota</taxon>
        <taxon>Gammaproteobacteria</taxon>
        <taxon>Moraxellales</taxon>
        <taxon>Moraxellaceae</taxon>
        <taxon>Acinetobacter</taxon>
    </lineage>
</organism>
<dbReference type="EMBL" id="RCHC01000004">
    <property type="protein sequence ID" value="RLL23010.1"/>
    <property type="molecule type" value="Genomic_DNA"/>
</dbReference>